<dbReference type="PANTHER" id="PTHR43618">
    <property type="entry name" value="7-ALPHA-HYDROXYSTEROID DEHYDROGENASE"/>
    <property type="match status" value="1"/>
</dbReference>
<dbReference type="EMBL" id="AGUE01000135">
    <property type="protein sequence ID" value="EHK98764.1"/>
    <property type="molecule type" value="Genomic_DNA"/>
</dbReference>
<dbReference type="InParanoid" id="H0ERF3"/>
<evidence type="ECO:0000313" key="4">
    <source>
        <dbReference type="EMBL" id="EHK98764.1"/>
    </source>
</evidence>
<dbReference type="HOGENOM" id="CLU_010194_12_1_1"/>
<evidence type="ECO:0000256" key="1">
    <source>
        <dbReference type="ARBA" id="ARBA00006484"/>
    </source>
</evidence>
<keyword evidence="3" id="KW-0560">Oxidoreductase</keyword>
<gene>
    <name evidence="4" type="ORF">M7I_5272</name>
</gene>
<dbReference type="InterPro" id="IPR052178">
    <property type="entry name" value="Sec_Metab_Biosynth_SDR"/>
</dbReference>
<name>H0ERF3_GLAL7</name>
<dbReference type="InterPro" id="IPR002347">
    <property type="entry name" value="SDR_fam"/>
</dbReference>
<dbReference type="CDD" id="cd05233">
    <property type="entry name" value="SDR_c"/>
    <property type="match status" value="1"/>
</dbReference>
<organism evidence="4 5">
    <name type="scientific">Glarea lozoyensis (strain ATCC 74030 / MF5533)</name>
    <dbReference type="NCBI Taxonomy" id="1104152"/>
    <lineage>
        <taxon>Eukaryota</taxon>
        <taxon>Fungi</taxon>
        <taxon>Dikarya</taxon>
        <taxon>Ascomycota</taxon>
        <taxon>Pezizomycotina</taxon>
        <taxon>Leotiomycetes</taxon>
        <taxon>Helotiales</taxon>
        <taxon>Helotiaceae</taxon>
        <taxon>Glarea</taxon>
    </lineage>
</organism>
<keyword evidence="5" id="KW-1185">Reference proteome</keyword>
<dbReference type="GO" id="GO:0016491">
    <property type="term" value="F:oxidoreductase activity"/>
    <property type="evidence" value="ECO:0007669"/>
    <property type="project" value="UniProtKB-KW"/>
</dbReference>
<dbReference type="OrthoDB" id="2898618at2759"/>
<dbReference type="SUPFAM" id="SSF51735">
    <property type="entry name" value="NAD(P)-binding Rossmann-fold domains"/>
    <property type="match status" value="1"/>
</dbReference>
<dbReference type="Gene3D" id="3.40.50.720">
    <property type="entry name" value="NAD(P)-binding Rossmann-like Domain"/>
    <property type="match status" value="1"/>
</dbReference>
<evidence type="ECO:0000256" key="2">
    <source>
        <dbReference type="ARBA" id="ARBA00022857"/>
    </source>
</evidence>
<comment type="caution">
    <text evidence="4">The sequence shown here is derived from an EMBL/GenBank/DDBJ whole genome shotgun (WGS) entry which is preliminary data.</text>
</comment>
<dbReference type="InterPro" id="IPR036291">
    <property type="entry name" value="NAD(P)-bd_dom_sf"/>
</dbReference>
<sequence>MADLDINNIFGVKGIVAVITGGGSGLGLYIAKALDANGAKAVYIIGRRKATLDEAVKQAKNGTIIPIVGDVTSKDSLAAAAAQIEREQGYINILFANSGIIGIQTPSLGLPTDRKATIQELQAAHWKPEIEEFTNPFNQLQRRRNYTTLAFLTLLDAGNAKGNITQKSSVVITSSIAGYTRTQHVGLSYSFSKAAATHMIKTLATLLTPYKIRVNGIAPGMFPSEMTADMKALQGEDPREEGAVEKGVIPMERCGREEEIAGTAVYLASKAGAYLISYNTTPYPLSKHTTTKEAY</sequence>
<protein>
    <submittedName>
        <fullName evidence="4">Putative Rhamnolipids biosynthesis 3-oxoacyl-[acyl-carrier-protein] reductase</fullName>
    </submittedName>
</protein>
<evidence type="ECO:0000256" key="3">
    <source>
        <dbReference type="ARBA" id="ARBA00023002"/>
    </source>
</evidence>
<dbReference type="AlphaFoldDB" id="H0ERF3"/>
<comment type="similarity">
    <text evidence="1">Belongs to the short-chain dehydrogenases/reductases (SDR) family.</text>
</comment>
<dbReference type="Proteomes" id="UP000005446">
    <property type="component" value="Unassembled WGS sequence"/>
</dbReference>
<dbReference type="PANTHER" id="PTHR43618:SF18">
    <property type="entry name" value="SHORT CHAIN DEHYDROGENASE_REDUCTASE FAMILY (AFU_ORTHOLOGUE AFUA_5G12480)"/>
    <property type="match status" value="1"/>
</dbReference>
<reference evidence="4 5" key="1">
    <citation type="journal article" date="2012" name="Eukaryot. Cell">
        <title>Genome sequence of the fungus Glarea lozoyensis: the first genome sequence of a species from the Helotiaceae family.</title>
        <authorList>
            <person name="Youssar L."/>
            <person name="Gruening B.A."/>
            <person name="Erxleben A."/>
            <person name="Guenther S."/>
            <person name="Huettel W."/>
        </authorList>
    </citation>
    <scope>NUCLEOTIDE SEQUENCE [LARGE SCALE GENOMIC DNA]</scope>
    <source>
        <strain evidence="5">ATCC 74030 / MF5533</strain>
    </source>
</reference>
<dbReference type="PRINTS" id="PR00081">
    <property type="entry name" value="GDHRDH"/>
</dbReference>
<keyword evidence="2" id="KW-0521">NADP</keyword>
<accession>H0ERF3</accession>
<evidence type="ECO:0000313" key="5">
    <source>
        <dbReference type="Proteomes" id="UP000005446"/>
    </source>
</evidence>
<proteinExistence type="inferred from homology"/>
<dbReference type="Pfam" id="PF00106">
    <property type="entry name" value="adh_short"/>
    <property type="match status" value="1"/>
</dbReference>